<dbReference type="RefSeq" id="WP_184402956.1">
    <property type="nucleotide sequence ID" value="NZ_JACHHJ010000001.1"/>
</dbReference>
<keyword evidence="2" id="KW-1185">Reference proteome</keyword>
<dbReference type="PROSITE" id="PS51257">
    <property type="entry name" value="PROKAR_LIPOPROTEIN"/>
    <property type="match status" value="1"/>
</dbReference>
<evidence type="ECO:0000313" key="2">
    <source>
        <dbReference type="Proteomes" id="UP000568839"/>
    </source>
</evidence>
<protein>
    <submittedName>
        <fullName evidence="1">Uncharacterized protein</fullName>
    </submittedName>
</protein>
<reference evidence="1 2" key="1">
    <citation type="submission" date="2020-08" db="EMBL/GenBank/DDBJ databases">
        <title>Genomic Encyclopedia of Type Strains, Phase IV (KMG-IV): sequencing the most valuable type-strain genomes for metagenomic binning, comparative biology and taxonomic classification.</title>
        <authorList>
            <person name="Goeker M."/>
        </authorList>
    </citation>
    <scope>NUCLEOTIDE SEQUENCE [LARGE SCALE GENOMIC DNA]</scope>
    <source>
        <strain evidence="1 2">DSM 21769</strain>
    </source>
</reference>
<accession>A0A841PP95</accession>
<dbReference type="EMBL" id="JACHHJ010000001">
    <property type="protein sequence ID" value="MBB6449026.1"/>
    <property type="molecule type" value="Genomic_DNA"/>
</dbReference>
<name>A0A841PP95_9BACL</name>
<comment type="caution">
    <text evidence="1">The sequence shown here is derived from an EMBL/GenBank/DDBJ whole genome shotgun (WGS) entry which is preliminary data.</text>
</comment>
<proteinExistence type="predicted"/>
<evidence type="ECO:0000313" key="1">
    <source>
        <dbReference type="EMBL" id="MBB6449026.1"/>
    </source>
</evidence>
<dbReference type="Proteomes" id="UP000568839">
    <property type="component" value="Unassembled WGS sequence"/>
</dbReference>
<gene>
    <name evidence="1" type="ORF">HNR44_000975</name>
</gene>
<organism evidence="1 2">
    <name type="scientific">Geomicrobium halophilum</name>
    <dbReference type="NCBI Taxonomy" id="549000"/>
    <lineage>
        <taxon>Bacteria</taxon>
        <taxon>Bacillati</taxon>
        <taxon>Bacillota</taxon>
        <taxon>Bacilli</taxon>
        <taxon>Bacillales</taxon>
        <taxon>Geomicrobium</taxon>
    </lineage>
</organism>
<sequence length="244" mass="27984">MLDLLRSLRLCLTTGFLLIVLTGCLYPQDSGTDPGGHPHSEQLQSVQTAVDEYQQQYGVPPIQDFDEHTNLYERYQVDFQELIPGFMQEAPSSAFENGGEYYYTLINVEEDPEVRVIDATILQEARDFERDIREYKRSNEFPPIDDMVGPGVFSIDYERLGYEDQPTVESPYYATSLPLFLDETGQVIIDYSSDLNRILQEVNPNIEDEEDIRSILTDEFVVVPVLSRPYTIENGEPAFTDVRE</sequence>
<dbReference type="AlphaFoldDB" id="A0A841PP95"/>